<feature type="chain" id="PRO_5015664983" evidence="1">
    <location>
        <begin position="37"/>
        <end position="257"/>
    </location>
</feature>
<dbReference type="Proteomes" id="UP000237684">
    <property type="component" value="Unassembled WGS sequence"/>
</dbReference>
<dbReference type="AlphaFoldDB" id="A0A2S8SVD1"/>
<accession>A0A2S8SVD1</accession>
<dbReference type="RefSeq" id="WP_105482630.1">
    <property type="nucleotide sequence ID" value="NZ_NIGF01000003.1"/>
</dbReference>
<evidence type="ECO:0000256" key="1">
    <source>
        <dbReference type="SAM" id="SignalP"/>
    </source>
</evidence>
<dbReference type="EMBL" id="NIGF01000003">
    <property type="protein sequence ID" value="PQV64739.1"/>
    <property type="molecule type" value="Genomic_DNA"/>
</dbReference>
<reference evidence="2 3" key="1">
    <citation type="journal article" date="2018" name="Syst. Appl. Microbiol.">
        <title>Abditibacterium utsteinense sp. nov., the first cultivated member of candidate phylum FBP, isolated from ice-free Antarctic soil samples.</title>
        <authorList>
            <person name="Tahon G."/>
            <person name="Tytgat B."/>
            <person name="Lebbe L."/>
            <person name="Carlier A."/>
            <person name="Willems A."/>
        </authorList>
    </citation>
    <scope>NUCLEOTIDE SEQUENCE [LARGE SCALE GENOMIC DNA]</scope>
    <source>
        <strain evidence="2 3">LMG 29911</strain>
    </source>
</reference>
<dbReference type="InParanoid" id="A0A2S8SVD1"/>
<keyword evidence="1" id="KW-0732">Signal</keyword>
<protein>
    <submittedName>
        <fullName evidence="2">Uncharacterized protein</fullName>
    </submittedName>
</protein>
<comment type="caution">
    <text evidence="2">The sequence shown here is derived from an EMBL/GenBank/DDBJ whole genome shotgun (WGS) entry which is preliminary data.</text>
</comment>
<keyword evidence="3" id="KW-1185">Reference proteome</keyword>
<evidence type="ECO:0000313" key="2">
    <source>
        <dbReference type="EMBL" id="PQV64739.1"/>
    </source>
</evidence>
<feature type="signal peptide" evidence="1">
    <location>
        <begin position="1"/>
        <end position="36"/>
    </location>
</feature>
<proteinExistence type="predicted"/>
<sequence>MFRFQPIPAGKFSVLAPCAALLSLIVLAPGIPTVLAAPDESKPTTSSGAIKSSIVKRKTKKATLTRDLKSGTTVRVPPKKIKKYVLKNGQMVLVPDASSESSTPEPTPTPRVATGRRVKISARLVVTNSDDGYQAGSGFIPVPEADKRVELHGTISFGGQTAFSFTKKGAGAGDELLSKSMNPVTLRYSDPNLHFFKVEGKIEDLDSGSGPDNLWVANQNIDLLQIMASNAEFLVKGDRNSENADLYIRVTDGGEVF</sequence>
<evidence type="ECO:0000313" key="3">
    <source>
        <dbReference type="Proteomes" id="UP000237684"/>
    </source>
</evidence>
<name>A0A2S8SVD1_9BACT</name>
<gene>
    <name evidence="2" type="ORF">B1R32_1036</name>
</gene>
<organism evidence="2 3">
    <name type="scientific">Abditibacterium utsteinense</name>
    <dbReference type="NCBI Taxonomy" id="1960156"/>
    <lineage>
        <taxon>Bacteria</taxon>
        <taxon>Pseudomonadati</taxon>
        <taxon>Abditibacteriota</taxon>
        <taxon>Abditibacteriia</taxon>
        <taxon>Abditibacteriales</taxon>
        <taxon>Abditibacteriaceae</taxon>
        <taxon>Abditibacterium</taxon>
    </lineage>
</organism>